<evidence type="ECO:0000313" key="2">
    <source>
        <dbReference type="Proteomes" id="UP000029120"/>
    </source>
</evidence>
<reference evidence="2" key="1">
    <citation type="journal article" date="2015" name="Nat. Plants">
        <title>Genome expansion of Arabis alpina linked with retrotransposition and reduced symmetric DNA methylation.</title>
        <authorList>
            <person name="Willing E.M."/>
            <person name="Rawat V."/>
            <person name="Mandakova T."/>
            <person name="Maumus F."/>
            <person name="James G.V."/>
            <person name="Nordstroem K.J."/>
            <person name="Becker C."/>
            <person name="Warthmann N."/>
            <person name="Chica C."/>
            <person name="Szarzynska B."/>
            <person name="Zytnicki M."/>
            <person name="Albani M.C."/>
            <person name="Kiefer C."/>
            <person name="Bergonzi S."/>
            <person name="Castaings L."/>
            <person name="Mateos J.L."/>
            <person name="Berns M.C."/>
            <person name="Bujdoso N."/>
            <person name="Piofczyk T."/>
            <person name="de Lorenzo L."/>
            <person name="Barrero-Sicilia C."/>
            <person name="Mateos I."/>
            <person name="Piednoel M."/>
            <person name="Hagmann J."/>
            <person name="Chen-Min-Tao R."/>
            <person name="Iglesias-Fernandez R."/>
            <person name="Schuster S.C."/>
            <person name="Alonso-Blanco C."/>
            <person name="Roudier F."/>
            <person name="Carbonero P."/>
            <person name="Paz-Ares J."/>
            <person name="Davis S.J."/>
            <person name="Pecinka A."/>
            <person name="Quesneville H."/>
            <person name="Colot V."/>
            <person name="Lysak M.A."/>
            <person name="Weigel D."/>
            <person name="Coupland G."/>
            <person name="Schneeberger K."/>
        </authorList>
    </citation>
    <scope>NUCLEOTIDE SEQUENCE [LARGE SCALE GENOMIC DNA]</scope>
    <source>
        <strain evidence="2">cv. Pajares</strain>
    </source>
</reference>
<dbReference type="CDD" id="cd00303">
    <property type="entry name" value="retropepsin_like"/>
    <property type="match status" value="1"/>
</dbReference>
<dbReference type="Gene3D" id="2.40.70.10">
    <property type="entry name" value="Acid Proteases"/>
    <property type="match status" value="1"/>
</dbReference>
<dbReference type="PANTHER" id="PTHR15503">
    <property type="entry name" value="LDOC1 RELATED"/>
    <property type="match status" value="1"/>
</dbReference>
<organism evidence="1 2">
    <name type="scientific">Arabis alpina</name>
    <name type="common">Alpine rock-cress</name>
    <dbReference type="NCBI Taxonomy" id="50452"/>
    <lineage>
        <taxon>Eukaryota</taxon>
        <taxon>Viridiplantae</taxon>
        <taxon>Streptophyta</taxon>
        <taxon>Embryophyta</taxon>
        <taxon>Tracheophyta</taxon>
        <taxon>Spermatophyta</taxon>
        <taxon>Magnoliopsida</taxon>
        <taxon>eudicotyledons</taxon>
        <taxon>Gunneridae</taxon>
        <taxon>Pentapetalae</taxon>
        <taxon>rosids</taxon>
        <taxon>malvids</taxon>
        <taxon>Brassicales</taxon>
        <taxon>Brassicaceae</taxon>
        <taxon>Arabideae</taxon>
        <taxon>Arabis</taxon>
    </lineage>
</organism>
<accession>A0A087GS75</accession>
<dbReference type="SUPFAM" id="SSF50630">
    <property type="entry name" value="Acid proteases"/>
    <property type="match status" value="1"/>
</dbReference>
<gene>
    <name evidence="1" type="ordered locus">AALP_Aa6g281200</name>
</gene>
<evidence type="ECO:0000313" key="1">
    <source>
        <dbReference type="EMBL" id="KFK32727.1"/>
    </source>
</evidence>
<dbReference type="AlphaFoldDB" id="A0A087GS75"/>
<dbReference type="Pfam" id="PF08284">
    <property type="entry name" value="RVP_2"/>
    <property type="match status" value="1"/>
</dbReference>
<dbReference type="InterPro" id="IPR032567">
    <property type="entry name" value="RTL1-rel"/>
</dbReference>
<dbReference type="OrthoDB" id="1432677at2759"/>
<name>A0A087GS75_ARAAL</name>
<dbReference type="eggNOG" id="KOG0017">
    <property type="taxonomic scope" value="Eukaryota"/>
</dbReference>
<dbReference type="Gramene" id="KFK32727">
    <property type="protein sequence ID" value="KFK32727"/>
    <property type="gene ID" value="AALP_AA6G281200"/>
</dbReference>
<dbReference type="PANTHER" id="PTHR15503:SF22">
    <property type="entry name" value="TRANSPOSON TY3-I GAG POLYPROTEIN"/>
    <property type="match status" value="1"/>
</dbReference>
<keyword evidence="2" id="KW-1185">Reference proteome</keyword>
<protein>
    <submittedName>
        <fullName evidence="1">Uncharacterized protein</fullName>
    </submittedName>
</protein>
<dbReference type="EMBL" id="CM002874">
    <property type="protein sequence ID" value="KFK32727.1"/>
    <property type="molecule type" value="Genomic_DNA"/>
</dbReference>
<sequence>MAQRRAEGLCFCCVEKWHERHRCPRRELSVMIVHEEGPDKEWVEEDETDSDEEGVVVPEMATLSLNLMVEISSPRTMKLKARVLETEVVVMINSGASHNFISEPLVKKLSMETEESHSYGVMTGTRAEVVGKGICREVKLEMQGITVVSNFLSIELGGADVIMGIQWLGTLGEMKVNWKLQRARFRVNGQKVTIQRDPELVCAPITLKTLWKAIENQGQGVIVEFGSLQAGQETKAELTGQLRRILGEFPQVFEEPHGLPPSKGKEHGIVLAPCTIPISVRPFRYPQAQKEEIERQVACNVRVPRSLYRGCLFWERLDPSQERTKE</sequence>
<proteinExistence type="predicted"/>
<dbReference type="InterPro" id="IPR021109">
    <property type="entry name" value="Peptidase_aspartic_dom_sf"/>
</dbReference>
<dbReference type="OMA" id="VEKWHER"/>
<dbReference type="Proteomes" id="UP000029120">
    <property type="component" value="Chromosome 6"/>
</dbReference>